<keyword evidence="10 12" id="KW-0472">Membrane</keyword>
<keyword evidence="13" id="KW-0812">Transmembrane</keyword>
<dbReference type="PANTHER" id="PTHR12700">
    <property type="entry name" value="ATP SYNTHASE SUBUNIT D, MITOCHONDRIAL"/>
    <property type="match status" value="1"/>
</dbReference>
<name>A0A2T0FBM1_9ASCO</name>
<evidence type="ECO:0000256" key="10">
    <source>
        <dbReference type="ARBA" id="ARBA00023136"/>
    </source>
</evidence>
<dbReference type="SUPFAM" id="SSF161065">
    <property type="entry name" value="ATP synthase D chain-like"/>
    <property type="match status" value="1"/>
</dbReference>
<evidence type="ECO:0000256" key="8">
    <source>
        <dbReference type="ARBA" id="ARBA00023065"/>
    </source>
</evidence>
<comment type="caution">
    <text evidence="14">The sequence shown here is derived from an EMBL/GenBank/DDBJ whole genome shotgun (WGS) entry which is preliminary data.</text>
</comment>
<reference evidence="14 15" key="1">
    <citation type="submission" date="2017-04" db="EMBL/GenBank/DDBJ databases">
        <title>Genome sequencing of [Candida] sorbophila.</title>
        <authorList>
            <person name="Ahn J.O."/>
        </authorList>
    </citation>
    <scope>NUCLEOTIDE SEQUENCE [LARGE SCALE GENOMIC DNA]</scope>
    <source>
        <strain evidence="14 15">DS02</strain>
    </source>
</reference>
<dbReference type="GO" id="GO:0005743">
    <property type="term" value="C:mitochondrial inner membrane"/>
    <property type="evidence" value="ECO:0007669"/>
    <property type="project" value="UniProtKB-SubCell"/>
</dbReference>
<feature type="transmembrane region" description="Helical" evidence="13">
    <location>
        <begin position="12"/>
        <end position="32"/>
    </location>
</feature>
<evidence type="ECO:0000256" key="5">
    <source>
        <dbReference type="ARBA" id="ARBA00022547"/>
    </source>
</evidence>
<comment type="function">
    <text evidence="12">Mitochondrial membrane ATP synthase (F(1)F(0) ATP synthase or Complex V) produces ATP from ADP in the presence of a proton gradient across the membrane which is generated by electron transport complexes of the respiratory chain. F-type ATPases consist of two structural domains, F(1) - containing the extramembraneous catalytic core, and F(0) - containing the membrane proton channel, linked together by a central stalk and a peripheral stalk. During catalysis, ATP synthesis in the catalytic domain of F(1) is coupled via a rotary mechanism of the central stalk subunits to proton translocation.</text>
</comment>
<dbReference type="GO" id="GO:0015986">
    <property type="term" value="P:proton motive force-driven ATP synthesis"/>
    <property type="evidence" value="ECO:0007669"/>
    <property type="project" value="UniProtKB-UniRule"/>
</dbReference>
<keyword evidence="11" id="KW-0066">ATP synthesis</keyword>
<keyword evidence="7 12" id="KW-0999">Mitochondrion inner membrane</keyword>
<dbReference type="Gene3D" id="6.10.280.70">
    <property type="match status" value="1"/>
</dbReference>
<dbReference type="EMBL" id="NDIQ01000001">
    <property type="protein sequence ID" value="PRT52396.1"/>
    <property type="molecule type" value="Genomic_DNA"/>
</dbReference>
<dbReference type="GeneID" id="36513765"/>
<organism evidence="14 15">
    <name type="scientific">Wickerhamiella sorbophila</name>
    <dbReference type="NCBI Taxonomy" id="45607"/>
    <lineage>
        <taxon>Eukaryota</taxon>
        <taxon>Fungi</taxon>
        <taxon>Dikarya</taxon>
        <taxon>Ascomycota</taxon>
        <taxon>Saccharomycotina</taxon>
        <taxon>Dipodascomycetes</taxon>
        <taxon>Dipodascales</taxon>
        <taxon>Trichomonascaceae</taxon>
        <taxon>Wickerhamiella</taxon>
    </lineage>
</organism>
<dbReference type="RefSeq" id="XP_024662342.1">
    <property type="nucleotide sequence ID" value="XM_024806574.1"/>
</dbReference>
<dbReference type="Proteomes" id="UP000238350">
    <property type="component" value="Unassembled WGS sequence"/>
</dbReference>
<keyword evidence="6 12" id="KW-0375">Hydrogen ion transport</keyword>
<evidence type="ECO:0000256" key="4">
    <source>
        <dbReference type="ARBA" id="ARBA00022448"/>
    </source>
</evidence>
<gene>
    <name evidence="14" type="ORF">B9G98_00016</name>
</gene>
<evidence type="ECO:0000256" key="2">
    <source>
        <dbReference type="ARBA" id="ARBA00006842"/>
    </source>
</evidence>
<evidence type="ECO:0000256" key="3">
    <source>
        <dbReference type="ARBA" id="ARBA00021688"/>
    </source>
</evidence>
<evidence type="ECO:0000256" key="9">
    <source>
        <dbReference type="ARBA" id="ARBA00023128"/>
    </source>
</evidence>
<evidence type="ECO:0000313" key="15">
    <source>
        <dbReference type="Proteomes" id="UP000238350"/>
    </source>
</evidence>
<accession>A0A2T0FBM1</accession>
<comment type="similarity">
    <text evidence="2 12">Belongs to the ATPase d subunit family.</text>
</comment>
<dbReference type="GO" id="GO:0045259">
    <property type="term" value="C:proton-transporting ATP synthase complex"/>
    <property type="evidence" value="ECO:0007669"/>
    <property type="project" value="UniProtKB-KW"/>
</dbReference>
<proteinExistence type="inferred from homology"/>
<keyword evidence="13" id="KW-1133">Transmembrane helix</keyword>
<evidence type="ECO:0000256" key="11">
    <source>
        <dbReference type="ARBA" id="ARBA00023310"/>
    </source>
</evidence>
<comment type="subcellular location">
    <subcellularLocation>
        <location evidence="1 12">Mitochondrion inner membrane</location>
    </subcellularLocation>
</comment>
<dbReference type="OrthoDB" id="35799at2759"/>
<dbReference type="InterPro" id="IPR036228">
    <property type="entry name" value="ATP_synth_F0_dsu_sf_mt"/>
</dbReference>
<dbReference type="AlphaFoldDB" id="A0A2T0FBM1"/>
<keyword evidence="4 12" id="KW-0813">Transport</keyword>
<keyword evidence="5" id="KW-0138">CF(0)</keyword>
<evidence type="ECO:0000256" key="13">
    <source>
        <dbReference type="SAM" id="Phobius"/>
    </source>
</evidence>
<dbReference type="GO" id="GO:0015078">
    <property type="term" value="F:proton transmembrane transporter activity"/>
    <property type="evidence" value="ECO:0007669"/>
    <property type="project" value="InterPro"/>
</dbReference>
<evidence type="ECO:0000313" key="14">
    <source>
        <dbReference type="EMBL" id="PRT52396.1"/>
    </source>
</evidence>
<keyword evidence="8 12" id="KW-0406">Ion transport</keyword>
<dbReference type="InterPro" id="IPR008689">
    <property type="entry name" value="ATP_synth_F0_dsu_mt"/>
</dbReference>
<evidence type="ECO:0000256" key="1">
    <source>
        <dbReference type="ARBA" id="ARBA00004273"/>
    </source>
</evidence>
<evidence type="ECO:0000256" key="6">
    <source>
        <dbReference type="ARBA" id="ARBA00022781"/>
    </source>
</evidence>
<keyword evidence="15" id="KW-1185">Reference proteome</keyword>
<dbReference type="PIRSF" id="PIRSF005514">
    <property type="entry name" value="ATPase_F0_D_mt"/>
    <property type="match status" value="1"/>
</dbReference>
<dbReference type="STRING" id="45607.A0A2T0FBM1"/>
<dbReference type="Pfam" id="PF05873">
    <property type="entry name" value="Mt_ATP-synt_D"/>
    <property type="match status" value="1"/>
</dbReference>
<sequence length="173" mass="19303">MATKQVTTKLDWGKIVSTLGLTGSTASSLLAFRKRNEDAKTKVNHLEQEDVSIDFAYYKSVLKNQKIVSEVEAAFKSFKPVTYDISKQIKVIETFEAKALENAESTESKVKEELGALKSTLDNIKSARAFEDLVVEDMTKAAPEIDKKVAEMVQKGRWNVPGYEEKFGSTVVM</sequence>
<keyword evidence="9 12" id="KW-0496">Mitochondrion</keyword>
<protein>
    <recommendedName>
        <fullName evidence="3 12">ATP synthase subunit d, mitochondrial</fullName>
    </recommendedName>
</protein>
<evidence type="ECO:0000256" key="12">
    <source>
        <dbReference type="PIRNR" id="PIRNR005514"/>
    </source>
</evidence>
<evidence type="ECO:0000256" key="7">
    <source>
        <dbReference type="ARBA" id="ARBA00022792"/>
    </source>
</evidence>